<gene>
    <name evidence="4" type="ORF">P5673_003143</name>
</gene>
<protein>
    <submittedName>
        <fullName evidence="4">Immunoglobulin superfamily containing leucine-rich repeat protein</fullName>
    </submittedName>
</protein>
<evidence type="ECO:0000256" key="2">
    <source>
        <dbReference type="ARBA" id="ARBA00022729"/>
    </source>
</evidence>
<dbReference type="InterPro" id="IPR001611">
    <property type="entry name" value="Leu-rich_rpt"/>
</dbReference>
<evidence type="ECO:0000313" key="5">
    <source>
        <dbReference type="Proteomes" id="UP001249851"/>
    </source>
</evidence>
<dbReference type="SMART" id="SM00369">
    <property type="entry name" value="LRR_TYP"/>
    <property type="match status" value="4"/>
</dbReference>
<dbReference type="Proteomes" id="UP001249851">
    <property type="component" value="Unassembled WGS sequence"/>
</dbReference>
<feature type="non-terminal residue" evidence="4">
    <location>
        <position position="1"/>
    </location>
</feature>
<evidence type="ECO:0000313" key="4">
    <source>
        <dbReference type="EMBL" id="KAK2571751.1"/>
    </source>
</evidence>
<organism evidence="4 5">
    <name type="scientific">Acropora cervicornis</name>
    <name type="common">Staghorn coral</name>
    <dbReference type="NCBI Taxonomy" id="6130"/>
    <lineage>
        <taxon>Eukaryota</taxon>
        <taxon>Metazoa</taxon>
        <taxon>Cnidaria</taxon>
        <taxon>Anthozoa</taxon>
        <taxon>Hexacorallia</taxon>
        <taxon>Scleractinia</taxon>
        <taxon>Astrocoeniina</taxon>
        <taxon>Acroporidae</taxon>
        <taxon>Acropora</taxon>
    </lineage>
</organism>
<sequence>MFLTTQQVVHHRFHQGKKYLQADKLNGQVTTGREKQRFLASWILVETQLSNVPQNAFNGLSNLETIKIHRNPLSRIDGNAFKGLSRLEDFLATKNNLHTLPDGIFSDLVNLKMLKLGHNKITSISSNLLSGLRKLEFLSMPNNKISHVSETAFDSVASSLLTLHLKHNDFRIIRPTAKAIFDKIAGRKGEIRISQNPLVCSKDLVWLQTWMRNNALIVRDEDEVTCLTPYGNLSKVRDFDFSTL</sequence>
<reference evidence="4" key="1">
    <citation type="journal article" date="2023" name="G3 (Bethesda)">
        <title>Whole genome assembly and annotation of the endangered Caribbean coral Acropora cervicornis.</title>
        <authorList>
            <person name="Selwyn J.D."/>
            <person name="Vollmer S.V."/>
        </authorList>
    </citation>
    <scope>NUCLEOTIDE SEQUENCE</scope>
    <source>
        <strain evidence="4">K2</strain>
    </source>
</reference>
<evidence type="ECO:0000256" key="1">
    <source>
        <dbReference type="ARBA" id="ARBA00022614"/>
    </source>
</evidence>
<name>A0AAD9R280_ACRCE</name>
<dbReference type="InterPro" id="IPR032675">
    <property type="entry name" value="LRR_dom_sf"/>
</dbReference>
<proteinExistence type="predicted"/>
<dbReference type="SUPFAM" id="SSF52058">
    <property type="entry name" value="L domain-like"/>
    <property type="match status" value="1"/>
</dbReference>
<keyword evidence="3" id="KW-0677">Repeat</keyword>
<dbReference type="Gene3D" id="3.80.10.10">
    <property type="entry name" value="Ribonuclease Inhibitor"/>
    <property type="match status" value="2"/>
</dbReference>
<evidence type="ECO:0000256" key="3">
    <source>
        <dbReference type="ARBA" id="ARBA00022737"/>
    </source>
</evidence>
<dbReference type="AlphaFoldDB" id="A0AAD9R280"/>
<keyword evidence="1" id="KW-0433">Leucine-rich repeat</keyword>
<keyword evidence="5" id="KW-1185">Reference proteome</keyword>
<keyword evidence="2" id="KW-0732">Signal</keyword>
<accession>A0AAD9R280</accession>
<dbReference type="PROSITE" id="PS51450">
    <property type="entry name" value="LRR"/>
    <property type="match status" value="1"/>
</dbReference>
<dbReference type="EMBL" id="JARQWQ010000005">
    <property type="protein sequence ID" value="KAK2571751.1"/>
    <property type="molecule type" value="Genomic_DNA"/>
</dbReference>
<dbReference type="PANTHER" id="PTHR24366">
    <property type="entry name" value="IG(IMMUNOGLOBULIN) AND LRR(LEUCINE RICH REPEAT) DOMAINS"/>
    <property type="match status" value="1"/>
</dbReference>
<comment type="caution">
    <text evidence="4">The sequence shown here is derived from an EMBL/GenBank/DDBJ whole genome shotgun (WGS) entry which is preliminary data.</text>
</comment>
<dbReference type="InterPro" id="IPR003591">
    <property type="entry name" value="Leu-rich_rpt_typical-subtyp"/>
</dbReference>
<dbReference type="Pfam" id="PF13855">
    <property type="entry name" value="LRR_8"/>
    <property type="match status" value="1"/>
</dbReference>
<dbReference type="PANTHER" id="PTHR24366:SF161">
    <property type="entry name" value="TIR DOMAIN-CONTAINING PROTEIN"/>
    <property type="match status" value="1"/>
</dbReference>
<reference evidence="4" key="2">
    <citation type="journal article" date="2023" name="Science">
        <title>Genomic signatures of disease resistance in endangered staghorn corals.</title>
        <authorList>
            <person name="Vollmer S.V."/>
            <person name="Selwyn J.D."/>
            <person name="Despard B.A."/>
            <person name="Roesel C.L."/>
        </authorList>
    </citation>
    <scope>NUCLEOTIDE SEQUENCE</scope>
    <source>
        <strain evidence="4">K2</strain>
    </source>
</reference>